<evidence type="ECO:0000313" key="1">
    <source>
        <dbReference type="EMBL" id="GFQ87632.1"/>
    </source>
</evidence>
<dbReference type="GO" id="GO:0004190">
    <property type="term" value="F:aspartic-type endopeptidase activity"/>
    <property type="evidence" value="ECO:0007669"/>
    <property type="project" value="InterPro"/>
</dbReference>
<dbReference type="PROSITE" id="PS00141">
    <property type="entry name" value="ASP_PROTEASE"/>
    <property type="match status" value="1"/>
</dbReference>
<evidence type="ECO:0000313" key="2">
    <source>
        <dbReference type="Proteomes" id="UP000887116"/>
    </source>
</evidence>
<accession>A0A8X6I4Y1</accession>
<dbReference type="GO" id="GO:0006508">
    <property type="term" value="P:proteolysis"/>
    <property type="evidence" value="ECO:0007669"/>
    <property type="project" value="InterPro"/>
</dbReference>
<dbReference type="Proteomes" id="UP000887116">
    <property type="component" value="Unassembled WGS sequence"/>
</dbReference>
<gene>
    <name evidence="1" type="primary">AVEN_69300_1</name>
    <name evidence="1" type="ORF">TNCT_146031</name>
</gene>
<dbReference type="EMBL" id="BMAO01013281">
    <property type="protein sequence ID" value="GFQ87632.1"/>
    <property type="molecule type" value="Genomic_DNA"/>
</dbReference>
<organism evidence="1 2">
    <name type="scientific">Trichonephila clavata</name>
    <name type="common">Joro spider</name>
    <name type="synonym">Nephila clavata</name>
    <dbReference type="NCBI Taxonomy" id="2740835"/>
    <lineage>
        <taxon>Eukaryota</taxon>
        <taxon>Metazoa</taxon>
        <taxon>Ecdysozoa</taxon>
        <taxon>Arthropoda</taxon>
        <taxon>Chelicerata</taxon>
        <taxon>Arachnida</taxon>
        <taxon>Araneae</taxon>
        <taxon>Araneomorphae</taxon>
        <taxon>Entelegynae</taxon>
        <taxon>Araneoidea</taxon>
        <taxon>Nephilidae</taxon>
        <taxon>Trichonephila</taxon>
    </lineage>
</organism>
<dbReference type="PANTHER" id="PTHR47331:SF5">
    <property type="entry name" value="RIBONUCLEASE H"/>
    <property type="match status" value="1"/>
</dbReference>
<dbReference type="InterPro" id="IPR001969">
    <property type="entry name" value="Aspartic_peptidase_AS"/>
</dbReference>
<keyword evidence="2" id="KW-1185">Reference proteome</keyword>
<protein>
    <submittedName>
        <fullName evidence="1">Integrase catalytic domain-containing protein</fullName>
    </submittedName>
</protein>
<comment type="caution">
    <text evidence="1">The sequence shown here is derived from an EMBL/GenBank/DDBJ whole genome shotgun (WGS) entry which is preliminary data.</text>
</comment>
<dbReference type="AlphaFoldDB" id="A0A8X6I4Y1"/>
<proteinExistence type="predicted"/>
<dbReference type="Pfam" id="PF05380">
    <property type="entry name" value="Peptidase_A17"/>
    <property type="match status" value="1"/>
</dbReference>
<dbReference type="InterPro" id="IPR021109">
    <property type="entry name" value="Peptidase_aspartic_dom_sf"/>
</dbReference>
<reference evidence="1" key="1">
    <citation type="submission" date="2020-07" db="EMBL/GenBank/DDBJ databases">
        <title>Multicomponent nature underlies the extraordinary mechanical properties of spider dragline silk.</title>
        <authorList>
            <person name="Kono N."/>
            <person name="Nakamura H."/>
            <person name="Mori M."/>
            <person name="Yoshida Y."/>
            <person name="Ohtoshi R."/>
            <person name="Malay A.D."/>
            <person name="Moran D.A.P."/>
            <person name="Tomita M."/>
            <person name="Numata K."/>
            <person name="Arakawa K."/>
        </authorList>
    </citation>
    <scope>NUCLEOTIDE SEQUENCE</scope>
</reference>
<sequence>MSVSASQKHKNDIILSTCIIYVENSVGEKVPLRVLADSGSQVSLLRSSTADFLNLRKLKTDMSVSGLGGSNVNIKSKIKGVISNGSGSYKPDPTFNTSNSIDALLSADIFFDILKDGKYKLDNGNLILQNTEFGYIISGNTSRFSSGSLHCGLITKDFETLNDTLKSFWEIEEIVPTKFVSDELKKCDEHFLKTMARDTNGRFCVEMPMKDNYIELGQSKSTAIRRLELLKDVPTENKEFLFNENDELVKTLGLSWRPREDTFMYQMNLQEVPVTITKRTVLSFISKLYDLLGLLQPIIIKAKMMIQKIWLLKIDWDQNLPRQEIENFQRYVAELHQLKDLKIPRCILLKDSVAVHLIGFADASAQAYGACLYA</sequence>
<dbReference type="InterPro" id="IPR008042">
    <property type="entry name" value="Retrotrans_Pao"/>
</dbReference>
<name>A0A8X6I4Y1_TRICU</name>
<dbReference type="Gene3D" id="2.40.70.10">
    <property type="entry name" value="Acid Proteases"/>
    <property type="match status" value="1"/>
</dbReference>
<dbReference type="PANTHER" id="PTHR47331">
    <property type="entry name" value="PHD-TYPE DOMAIN-CONTAINING PROTEIN"/>
    <property type="match status" value="1"/>
</dbReference>